<evidence type="ECO:0000313" key="3">
    <source>
        <dbReference type="Proteomes" id="UP000680805"/>
    </source>
</evidence>
<protein>
    <submittedName>
        <fullName evidence="2">Uncharacterized protein</fullName>
    </submittedName>
</protein>
<dbReference type="AlphaFoldDB" id="A0A975NNM9"/>
<keyword evidence="1" id="KW-0812">Transmembrane</keyword>
<dbReference type="RefSeq" id="WP_215613464.1">
    <property type="nucleotide sequence ID" value="NZ_CP076135.1"/>
</dbReference>
<keyword evidence="1" id="KW-0472">Membrane</keyword>
<evidence type="ECO:0000313" key="2">
    <source>
        <dbReference type="EMBL" id="QWG17841.1"/>
    </source>
</evidence>
<feature type="transmembrane region" description="Helical" evidence="1">
    <location>
        <begin position="21"/>
        <end position="44"/>
    </location>
</feature>
<evidence type="ECO:0000256" key="1">
    <source>
        <dbReference type="SAM" id="Phobius"/>
    </source>
</evidence>
<dbReference type="KEGG" id="bsei:KMZ68_23290"/>
<dbReference type="Proteomes" id="UP000680805">
    <property type="component" value="Chromosome"/>
</dbReference>
<feature type="transmembrane region" description="Helical" evidence="1">
    <location>
        <begin position="56"/>
        <end position="75"/>
    </location>
</feature>
<reference evidence="2" key="1">
    <citation type="submission" date="2021-06" db="EMBL/GenBank/DDBJ databases">
        <title>Bradyrhizobium sp. S2-11-2 Genome sequencing.</title>
        <authorList>
            <person name="Jin L."/>
        </authorList>
    </citation>
    <scope>NUCLEOTIDE SEQUENCE</scope>
    <source>
        <strain evidence="2">S2-11-2</strain>
    </source>
</reference>
<keyword evidence="1" id="KW-1133">Transmembrane helix</keyword>
<organism evidence="2 3">
    <name type="scientific">Bradyrhizobium sediminis</name>
    <dbReference type="NCBI Taxonomy" id="2840469"/>
    <lineage>
        <taxon>Bacteria</taxon>
        <taxon>Pseudomonadati</taxon>
        <taxon>Pseudomonadota</taxon>
        <taxon>Alphaproteobacteria</taxon>
        <taxon>Hyphomicrobiales</taxon>
        <taxon>Nitrobacteraceae</taxon>
        <taxon>Bradyrhizobium</taxon>
    </lineage>
</organism>
<proteinExistence type="predicted"/>
<dbReference type="EMBL" id="CP076135">
    <property type="protein sequence ID" value="QWG17841.1"/>
    <property type="molecule type" value="Genomic_DNA"/>
</dbReference>
<gene>
    <name evidence="2" type="ORF">KMZ68_23290</name>
</gene>
<accession>A0A975NNM9</accession>
<sequence>MFQRMIDDVRESTGTALRLTSLAAAAAIALFVMIAFLCAAAFVFVLQRYGPVEACLAGAVIFFLVTLIAAGCYMARKNEVKARAEQAAKEAARSTKSAAQTVLADPMLLAVGLQVVRAIGVKRLIPILAVGGLALGFMMSRGASASDDEAEAPAE</sequence>
<name>A0A975NNM9_9BRAD</name>